<dbReference type="Proteomes" id="UP001165136">
    <property type="component" value="Unassembled WGS sequence"/>
</dbReference>
<organism evidence="2 3">
    <name type="scientific">Amycolatopsis taiwanensis</name>
    <dbReference type="NCBI Taxonomy" id="342230"/>
    <lineage>
        <taxon>Bacteria</taxon>
        <taxon>Bacillati</taxon>
        <taxon>Actinomycetota</taxon>
        <taxon>Actinomycetes</taxon>
        <taxon>Pseudonocardiales</taxon>
        <taxon>Pseudonocardiaceae</taxon>
        <taxon>Amycolatopsis</taxon>
    </lineage>
</organism>
<sequence length="145" mass="16148">MTEHHAGNNDVRYTADHLWLRPTGDGLTLGITERIAETLTLVNAVDLPELGPLETNAELALIDAQKVAWALSAPFALHVTEVNDRLRTNPILVRTDPRGDGWLIRCTLDHPGDWATLLDETSYQAHVQREREAIENAPRNPDSIT</sequence>
<dbReference type="EMBL" id="BSTI01000029">
    <property type="protein sequence ID" value="GLY70967.1"/>
    <property type="molecule type" value="Genomic_DNA"/>
</dbReference>
<dbReference type="RefSeq" id="WP_052372613.1">
    <property type="nucleotide sequence ID" value="NZ_BSTI01000029.1"/>
</dbReference>
<name>A0A9W6RBB3_9PSEU</name>
<proteinExistence type="predicted"/>
<evidence type="ECO:0000256" key="1">
    <source>
        <dbReference type="ARBA" id="ARBA00022823"/>
    </source>
</evidence>
<keyword evidence="1" id="KW-0450">Lipoyl</keyword>
<dbReference type="InterPro" id="IPR033753">
    <property type="entry name" value="GCV_H/Fam206"/>
</dbReference>
<reference evidence="2" key="1">
    <citation type="submission" date="2023-03" db="EMBL/GenBank/DDBJ databases">
        <title>Amycolatopsis taiwanensis NBRC 103393.</title>
        <authorList>
            <person name="Ichikawa N."/>
            <person name="Sato H."/>
            <person name="Tonouchi N."/>
        </authorList>
    </citation>
    <scope>NUCLEOTIDE SEQUENCE</scope>
    <source>
        <strain evidence="2">NBRC 103393</strain>
    </source>
</reference>
<accession>A0A9W6RBB3</accession>
<comment type="caution">
    <text evidence="2">The sequence shown here is derived from an EMBL/GenBank/DDBJ whole genome shotgun (WGS) entry which is preliminary data.</text>
</comment>
<dbReference type="SUPFAM" id="SSF51230">
    <property type="entry name" value="Single hybrid motif"/>
    <property type="match status" value="1"/>
</dbReference>
<dbReference type="Pfam" id="PF01597">
    <property type="entry name" value="GCV_H"/>
    <property type="match status" value="1"/>
</dbReference>
<dbReference type="GO" id="GO:0005960">
    <property type="term" value="C:glycine cleavage complex"/>
    <property type="evidence" value="ECO:0007669"/>
    <property type="project" value="InterPro"/>
</dbReference>
<protein>
    <submittedName>
        <fullName evidence="2">Glycine cleavage system H protein</fullName>
    </submittedName>
</protein>
<evidence type="ECO:0000313" key="3">
    <source>
        <dbReference type="Proteomes" id="UP001165136"/>
    </source>
</evidence>
<keyword evidence="3" id="KW-1185">Reference proteome</keyword>
<dbReference type="GO" id="GO:0019464">
    <property type="term" value="P:glycine decarboxylation via glycine cleavage system"/>
    <property type="evidence" value="ECO:0007669"/>
    <property type="project" value="InterPro"/>
</dbReference>
<dbReference type="Gene3D" id="2.40.50.100">
    <property type="match status" value="1"/>
</dbReference>
<dbReference type="PANTHER" id="PTHR11715">
    <property type="entry name" value="GLYCINE CLEAVAGE SYSTEM H PROTEIN"/>
    <property type="match status" value="1"/>
</dbReference>
<dbReference type="GO" id="GO:0005829">
    <property type="term" value="C:cytosol"/>
    <property type="evidence" value="ECO:0007669"/>
    <property type="project" value="TreeGrafter"/>
</dbReference>
<dbReference type="AlphaFoldDB" id="A0A9W6RBB3"/>
<dbReference type="InterPro" id="IPR011053">
    <property type="entry name" value="Single_hybrid_motif"/>
</dbReference>
<dbReference type="InterPro" id="IPR002930">
    <property type="entry name" value="GCV_H"/>
</dbReference>
<dbReference type="GO" id="GO:0009249">
    <property type="term" value="P:protein lipoylation"/>
    <property type="evidence" value="ECO:0007669"/>
    <property type="project" value="TreeGrafter"/>
</dbReference>
<dbReference type="CDD" id="cd06848">
    <property type="entry name" value="GCS_H"/>
    <property type="match status" value="1"/>
</dbReference>
<evidence type="ECO:0000313" key="2">
    <source>
        <dbReference type="EMBL" id="GLY70967.1"/>
    </source>
</evidence>
<dbReference type="PANTHER" id="PTHR11715:SF3">
    <property type="entry name" value="GLYCINE CLEAVAGE SYSTEM H PROTEIN-RELATED"/>
    <property type="match status" value="1"/>
</dbReference>
<gene>
    <name evidence="2" type="primary">gcvH</name>
    <name evidence="2" type="ORF">Atai01_75860</name>
</gene>